<feature type="compositionally biased region" description="Polar residues" evidence="1">
    <location>
        <begin position="41"/>
        <end position="83"/>
    </location>
</feature>
<dbReference type="EMBL" id="AFYH01156089">
    <property type="status" value="NOT_ANNOTATED_CDS"/>
    <property type="molecule type" value="Genomic_DNA"/>
</dbReference>
<dbReference type="EMBL" id="AFYH01156090">
    <property type="status" value="NOT_ANNOTATED_CDS"/>
    <property type="molecule type" value="Genomic_DNA"/>
</dbReference>
<evidence type="ECO:0000256" key="2">
    <source>
        <dbReference type="SAM" id="Phobius"/>
    </source>
</evidence>
<dbReference type="InParanoid" id="H3ALT4"/>
<feature type="region of interest" description="Disordered" evidence="1">
    <location>
        <begin position="28"/>
        <end position="159"/>
    </location>
</feature>
<keyword evidence="5" id="KW-1185">Reference proteome</keyword>
<evidence type="ECO:0008006" key="6">
    <source>
        <dbReference type="Google" id="ProtNLM"/>
    </source>
</evidence>
<protein>
    <recommendedName>
        <fullName evidence="6">Trans-golgi network protein 2</fullName>
    </recommendedName>
</protein>
<dbReference type="eggNOG" id="ENOG502S6YU">
    <property type="taxonomic scope" value="Eukaryota"/>
</dbReference>
<dbReference type="PANTHER" id="PTHR16502">
    <property type="entry name" value="KERATINOCYTE-ASSOCIATED TRANSMEMBRANE PROTEIN 2"/>
    <property type="match status" value="1"/>
</dbReference>
<sequence>QKHAFLFLLFHTLGTENLAASGAVLTNKAAENAQPSPGKKTANNSTTEVAVQKTSTVQPTSSKAVPDRTAQTPAPTVSVTTALPPSKGGVSDKTNEVSSANLAKSEEDQSDETGIDAISDDAKGGDQQAGEDVRDPSRVDGKGASSKETGESSSILPKDTSESSHFFAYLVTAATLVAVLYIAYHNKRKIIAFVLEGRKSTAARRPKSTQYQRLEQKM</sequence>
<dbReference type="AlphaFoldDB" id="H3ALT4"/>
<dbReference type="InterPro" id="IPR037645">
    <property type="entry name" value="KCT2"/>
</dbReference>
<keyword evidence="2" id="KW-0812">Transmembrane</keyword>
<keyword evidence="2" id="KW-1133">Transmembrane helix</keyword>
<dbReference type="Pfam" id="PF17818">
    <property type="entry name" value="KCT2"/>
    <property type="match status" value="1"/>
</dbReference>
<dbReference type="Ensembl" id="ENSLACT00000010684.1">
    <property type="protein sequence ID" value="ENSLACP00000010605.1"/>
    <property type="gene ID" value="ENSLACG00000009342.1"/>
</dbReference>
<dbReference type="Bgee" id="ENSLACG00000009342">
    <property type="expression patterns" value="Expressed in pelvic fin and 6 other cell types or tissues"/>
</dbReference>
<accession>H3ALT4</accession>
<proteinExistence type="predicted"/>
<evidence type="ECO:0000313" key="5">
    <source>
        <dbReference type="Proteomes" id="UP000008672"/>
    </source>
</evidence>
<feature type="chain" id="PRO_5003580394" description="Trans-golgi network protein 2" evidence="3">
    <location>
        <begin position="20"/>
        <end position="218"/>
    </location>
</feature>
<dbReference type="GeneTree" id="ENSGT00530000064712"/>
<reference evidence="4" key="2">
    <citation type="submission" date="2025-08" db="UniProtKB">
        <authorList>
            <consortium name="Ensembl"/>
        </authorList>
    </citation>
    <scope>IDENTIFICATION</scope>
</reference>
<keyword evidence="3" id="KW-0732">Signal</keyword>
<organism evidence="4 5">
    <name type="scientific">Latimeria chalumnae</name>
    <name type="common">Coelacanth</name>
    <dbReference type="NCBI Taxonomy" id="7897"/>
    <lineage>
        <taxon>Eukaryota</taxon>
        <taxon>Metazoa</taxon>
        <taxon>Chordata</taxon>
        <taxon>Craniata</taxon>
        <taxon>Vertebrata</taxon>
        <taxon>Euteleostomi</taxon>
        <taxon>Coelacanthiformes</taxon>
        <taxon>Coelacanthidae</taxon>
        <taxon>Latimeria</taxon>
    </lineage>
</organism>
<evidence type="ECO:0000256" key="1">
    <source>
        <dbReference type="SAM" id="MobiDB-lite"/>
    </source>
</evidence>
<dbReference type="EMBL" id="AFYH01156088">
    <property type="status" value="NOT_ANNOTATED_CDS"/>
    <property type="molecule type" value="Genomic_DNA"/>
</dbReference>
<evidence type="ECO:0000313" key="4">
    <source>
        <dbReference type="Ensembl" id="ENSLACP00000010605.1"/>
    </source>
</evidence>
<reference evidence="5" key="1">
    <citation type="submission" date="2011-08" db="EMBL/GenBank/DDBJ databases">
        <title>The draft genome of Latimeria chalumnae.</title>
        <authorList>
            <person name="Di Palma F."/>
            <person name="Alfoldi J."/>
            <person name="Johnson J."/>
            <person name="Berlin A."/>
            <person name="Gnerre S."/>
            <person name="Jaffe D."/>
            <person name="MacCallum I."/>
            <person name="Young S."/>
            <person name="Walker B.J."/>
            <person name="Lander E."/>
            <person name="Lindblad-Toh K."/>
        </authorList>
    </citation>
    <scope>NUCLEOTIDE SEQUENCE [LARGE SCALE GENOMIC DNA]</scope>
    <source>
        <strain evidence="5">Wild caught</strain>
    </source>
</reference>
<dbReference type="OMA" id="KERDSYN"/>
<dbReference type="STRING" id="7897.ENSLACP00000010605"/>
<keyword evidence="2" id="KW-0472">Membrane</keyword>
<dbReference type="Proteomes" id="UP000008672">
    <property type="component" value="Unassembled WGS sequence"/>
</dbReference>
<dbReference type="HOGENOM" id="CLU_1269460_0_0_1"/>
<feature type="compositionally biased region" description="Basic and acidic residues" evidence="1">
    <location>
        <begin position="131"/>
        <end position="141"/>
    </location>
</feature>
<feature type="transmembrane region" description="Helical" evidence="2">
    <location>
        <begin position="166"/>
        <end position="184"/>
    </location>
</feature>
<evidence type="ECO:0000256" key="3">
    <source>
        <dbReference type="SAM" id="SignalP"/>
    </source>
</evidence>
<dbReference type="PANTHER" id="PTHR16502:SF0">
    <property type="entry name" value="KERATINOCYTE-ASSOCIATED TRANSMEMBRANE PROTEIN 2"/>
    <property type="match status" value="1"/>
</dbReference>
<feature type="signal peptide" evidence="3">
    <location>
        <begin position="1"/>
        <end position="19"/>
    </location>
</feature>
<reference evidence="4" key="3">
    <citation type="submission" date="2025-09" db="UniProtKB">
        <authorList>
            <consortium name="Ensembl"/>
        </authorList>
    </citation>
    <scope>IDENTIFICATION</scope>
</reference>
<name>H3ALT4_LATCH</name>